<sequence>MTDTSEASAPSARTIIITGGSDGIGAAAARALSRTGASVVIVGRSAAKTAAVAAPLGADSFTADFASLDEVRALAATLLERYPRIDVLANNAGGIMGKRVLTVDGHEKTFQVNHLAPFLLTTLLTDRLLESHARVINTASVANSVYARFDIDDLDASAKYSPNRAYGNAKLANILFTRELHHRYHEQGLTTAAFHPGVVATSFSSNSTSVMRFIYQTPLKRMLITPEQGADTLVWLATAPLDEWISGEYYDKRLVAKANKLAYDPALAAALWERSGAMVAATAQAAPTLE</sequence>
<evidence type="ECO:0000256" key="1">
    <source>
        <dbReference type="ARBA" id="ARBA00023002"/>
    </source>
</evidence>
<evidence type="ECO:0000313" key="4">
    <source>
        <dbReference type="Proteomes" id="UP000297604"/>
    </source>
</evidence>
<evidence type="ECO:0000259" key="2">
    <source>
        <dbReference type="SMART" id="SM00822"/>
    </source>
</evidence>
<organism evidence="3 4">
    <name type="scientific">Cryobacterium glucosi</name>
    <dbReference type="NCBI Taxonomy" id="1259175"/>
    <lineage>
        <taxon>Bacteria</taxon>
        <taxon>Bacillati</taxon>
        <taxon>Actinomycetota</taxon>
        <taxon>Actinomycetes</taxon>
        <taxon>Micrococcales</taxon>
        <taxon>Microbacteriaceae</taxon>
        <taxon>Cryobacterium</taxon>
    </lineage>
</organism>
<gene>
    <name evidence="3" type="ORF">E3O46_14105</name>
</gene>
<reference evidence="3 4" key="1">
    <citation type="submission" date="2019-03" db="EMBL/GenBank/DDBJ databases">
        <title>Genomics of glacier-inhabiting Cryobacterium strains.</title>
        <authorList>
            <person name="Liu Q."/>
            <person name="Xin Y.-H."/>
        </authorList>
    </citation>
    <scope>NUCLEOTIDE SEQUENCE [LARGE SCALE GENOMIC DNA]</scope>
    <source>
        <strain evidence="3 4">MDB1-5</strain>
    </source>
</reference>
<dbReference type="EMBL" id="SOFS01000032">
    <property type="protein sequence ID" value="TFC18583.1"/>
    <property type="molecule type" value="Genomic_DNA"/>
</dbReference>
<dbReference type="PANTHER" id="PTHR43157">
    <property type="entry name" value="PHOSPHATIDYLINOSITOL-GLYCAN BIOSYNTHESIS CLASS F PROTEIN-RELATED"/>
    <property type="match status" value="1"/>
</dbReference>
<dbReference type="InterPro" id="IPR002347">
    <property type="entry name" value="SDR_fam"/>
</dbReference>
<proteinExistence type="predicted"/>
<evidence type="ECO:0000313" key="3">
    <source>
        <dbReference type="EMBL" id="TFC18583.1"/>
    </source>
</evidence>
<keyword evidence="4" id="KW-1185">Reference proteome</keyword>
<dbReference type="PRINTS" id="PR00081">
    <property type="entry name" value="GDHRDH"/>
</dbReference>
<dbReference type="Proteomes" id="UP000297604">
    <property type="component" value="Unassembled WGS sequence"/>
</dbReference>
<comment type="caution">
    <text evidence="3">The sequence shown here is derived from an EMBL/GenBank/DDBJ whole genome shotgun (WGS) entry which is preliminary data.</text>
</comment>
<keyword evidence="1" id="KW-0560">Oxidoreductase</keyword>
<dbReference type="RefSeq" id="WP_134560645.1">
    <property type="nucleotide sequence ID" value="NZ_SOFS01000032.1"/>
</dbReference>
<dbReference type="SUPFAM" id="SSF51735">
    <property type="entry name" value="NAD(P)-binding Rossmann-fold domains"/>
    <property type="match status" value="1"/>
</dbReference>
<feature type="domain" description="Ketoreductase" evidence="2">
    <location>
        <begin position="13"/>
        <end position="202"/>
    </location>
</feature>
<dbReference type="InterPro" id="IPR036291">
    <property type="entry name" value="NAD(P)-bd_dom_sf"/>
</dbReference>
<protein>
    <submittedName>
        <fullName evidence="3">SDR family NAD(P)-dependent oxidoreductase</fullName>
    </submittedName>
</protein>
<name>A0ABY2IK04_9MICO</name>
<accession>A0ABY2IK04</accession>
<dbReference type="InterPro" id="IPR057326">
    <property type="entry name" value="KR_dom"/>
</dbReference>
<dbReference type="Gene3D" id="3.40.50.720">
    <property type="entry name" value="NAD(P)-binding Rossmann-like Domain"/>
    <property type="match status" value="1"/>
</dbReference>
<dbReference type="PANTHER" id="PTHR43157:SF31">
    <property type="entry name" value="PHOSPHATIDYLINOSITOL-GLYCAN BIOSYNTHESIS CLASS F PROTEIN"/>
    <property type="match status" value="1"/>
</dbReference>
<dbReference type="Pfam" id="PF00106">
    <property type="entry name" value="adh_short"/>
    <property type="match status" value="1"/>
</dbReference>
<dbReference type="SMART" id="SM00822">
    <property type="entry name" value="PKS_KR"/>
    <property type="match status" value="1"/>
</dbReference>